<protein>
    <recommendedName>
        <fullName evidence="5">Probable membrane transporter protein</fullName>
    </recommendedName>
</protein>
<dbReference type="RefSeq" id="WP_200466503.1">
    <property type="nucleotide sequence ID" value="NZ_JAENRR010000060.1"/>
</dbReference>
<feature type="transmembrane region" description="Helical" evidence="5">
    <location>
        <begin position="72"/>
        <end position="90"/>
    </location>
</feature>
<reference evidence="6 7" key="1">
    <citation type="submission" date="2021-01" db="EMBL/GenBank/DDBJ databases">
        <title>Carboxyliciviraga sp.nov., isolated from coastal sediments.</title>
        <authorList>
            <person name="Lu D."/>
            <person name="Zhang T."/>
        </authorList>
    </citation>
    <scope>NUCLEOTIDE SEQUENCE [LARGE SCALE GENOMIC DNA]</scope>
    <source>
        <strain evidence="6 7">N1Y132</strain>
    </source>
</reference>
<sequence length="243" mass="26560">METEFLFFIAILLTSILYSSVGHGGASGYLAVMALFAIPPIYMRASALTLNMFVAGISFYHFYRGGHFRLKLLLPFVALSIPMSFLGARVDVNPNTYKIILGVFLLMAVIRMLFFTKTEKETKPIHLPLALLFGAVLGFFSGMIGIGGGIILSPLLLLMGWASIKETAAISAIFIFLNSASGILGVMAQGFEPISSIYILIVLGIIGSMIGSRLGQKKFTSKYLMYVLSFVLLFASFKLFYLS</sequence>
<keyword evidence="2 5" id="KW-0812">Transmembrane</keyword>
<evidence type="ECO:0000313" key="6">
    <source>
        <dbReference type="EMBL" id="MBK3519282.1"/>
    </source>
</evidence>
<comment type="similarity">
    <text evidence="5">Belongs to the 4-toluene sulfonate uptake permease (TSUP) (TC 2.A.102) family.</text>
</comment>
<keyword evidence="3 5" id="KW-1133">Transmembrane helix</keyword>
<comment type="caution">
    <text evidence="6">The sequence shown here is derived from an EMBL/GenBank/DDBJ whole genome shotgun (WGS) entry which is preliminary data.</text>
</comment>
<feature type="transmembrane region" description="Helical" evidence="5">
    <location>
        <begin position="194"/>
        <end position="211"/>
    </location>
</feature>
<dbReference type="InterPro" id="IPR051598">
    <property type="entry name" value="TSUP/Inactive_protease-like"/>
</dbReference>
<keyword evidence="7" id="KW-1185">Reference proteome</keyword>
<accession>A0ABS1HNM1</accession>
<feature type="transmembrane region" description="Helical" evidence="5">
    <location>
        <begin position="223"/>
        <end position="242"/>
    </location>
</feature>
<dbReference type="PANTHER" id="PTHR43701">
    <property type="entry name" value="MEMBRANE TRANSPORTER PROTEIN MJ0441-RELATED"/>
    <property type="match status" value="1"/>
</dbReference>
<name>A0ABS1HNM1_9BACT</name>
<evidence type="ECO:0000256" key="2">
    <source>
        <dbReference type="ARBA" id="ARBA00022692"/>
    </source>
</evidence>
<dbReference type="Proteomes" id="UP000605676">
    <property type="component" value="Unassembled WGS sequence"/>
</dbReference>
<dbReference type="InterPro" id="IPR002781">
    <property type="entry name" value="TM_pro_TauE-like"/>
</dbReference>
<comment type="subcellular location">
    <subcellularLocation>
        <location evidence="5">Cell membrane</location>
        <topology evidence="5">Multi-pass membrane protein</topology>
    </subcellularLocation>
    <subcellularLocation>
        <location evidence="1">Membrane</location>
        <topology evidence="1">Multi-pass membrane protein</topology>
    </subcellularLocation>
</comment>
<evidence type="ECO:0000256" key="5">
    <source>
        <dbReference type="RuleBase" id="RU363041"/>
    </source>
</evidence>
<dbReference type="EMBL" id="JAENRR010000060">
    <property type="protein sequence ID" value="MBK3519282.1"/>
    <property type="molecule type" value="Genomic_DNA"/>
</dbReference>
<feature type="transmembrane region" description="Helical" evidence="5">
    <location>
        <begin position="168"/>
        <end position="187"/>
    </location>
</feature>
<feature type="transmembrane region" description="Helical" evidence="5">
    <location>
        <begin position="127"/>
        <end position="156"/>
    </location>
</feature>
<feature type="transmembrane region" description="Helical" evidence="5">
    <location>
        <begin position="96"/>
        <end position="115"/>
    </location>
</feature>
<gene>
    <name evidence="6" type="ORF">JIV24_18180</name>
</gene>
<evidence type="ECO:0000313" key="7">
    <source>
        <dbReference type="Proteomes" id="UP000605676"/>
    </source>
</evidence>
<dbReference type="Pfam" id="PF01925">
    <property type="entry name" value="TauE"/>
    <property type="match status" value="1"/>
</dbReference>
<dbReference type="PANTHER" id="PTHR43701:SF5">
    <property type="entry name" value="MEMBRANE TRANSPORTER PROTEIN-RELATED"/>
    <property type="match status" value="1"/>
</dbReference>
<evidence type="ECO:0000256" key="3">
    <source>
        <dbReference type="ARBA" id="ARBA00022989"/>
    </source>
</evidence>
<keyword evidence="5" id="KW-1003">Cell membrane</keyword>
<evidence type="ECO:0000256" key="1">
    <source>
        <dbReference type="ARBA" id="ARBA00004141"/>
    </source>
</evidence>
<evidence type="ECO:0000256" key="4">
    <source>
        <dbReference type="ARBA" id="ARBA00023136"/>
    </source>
</evidence>
<proteinExistence type="inferred from homology"/>
<organism evidence="6 7">
    <name type="scientific">Carboxylicivirga marina</name>
    <dbReference type="NCBI Taxonomy" id="2800988"/>
    <lineage>
        <taxon>Bacteria</taxon>
        <taxon>Pseudomonadati</taxon>
        <taxon>Bacteroidota</taxon>
        <taxon>Bacteroidia</taxon>
        <taxon>Marinilabiliales</taxon>
        <taxon>Marinilabiliaceae</taxon>
        <taxon>Carboxylicivirga</taxon>
    </lineage>
</organism>
<keyword evidence="4 5" id="KW-0472">Membrane</keyword>
<feature type="transmembrane region" description="Helical" evidence="5">
    <location>
        <begin position="41"/>
        <end position="60"/>
    </location>
</feature>